<feature type="compositionally biased region" description="Basic and acidic residues" evidence="1">
    <location>
        <begin position="1571"/>
        <end position="1583"/>
    </location>
</feature>
<dbReference type="Pfam" id="PF05860">
    <property type="entry name" value="TPS"/>
    <property type="match status" value="1"/>
</dbReference>
<gene>
    <name evidence="3" type="ORF">ALO_16712</name>
</gene>
<reference evidence="3 4" key="1">
    <citation type="journal article" date="2011" name="EMBO J.">
        <title>Structural diversity of bacterial flagellar motors.</title>
        <authorList>
            <person name="Chen S."/>
            <person name="Beeby M."/>
            <person name="Murphy G.E."/>
            <person name="Leadbetter J.R."/>
            <person name="Hendrixson D.R."/>
            <person name="Briegel A."/>
            <person name="Li Z."/>
            <person name="Shi J."/>
            <person name="Tocheva E.I."/>
            <person name="Muller A."/>
            <person name="Dobro M.J."/>
            <person name="Jensen G.J."/>
        </authorList>
    </citation>
    <scope>NUCLEOTIDE SEQUENCE [LARGE SCALE GENOMIC DNA]</scope>
    <source>
        <strain evidence="3 4">DSM 6540</strain>
    </source>
</reference>
<dbReference type="SUPFAM" id="SSF51126">
    <property type="entry name" value="Pectin lyase-like"/>
    <property type="match status" value="1"/>
</dbReference>
<proteinExistence type="predicted"/>
<dbReference type="NCBIfam" id="TIGR01901">
    <property type="entry name" value="adhes_NPXG"/>
    <property type="match status" value="1"/>
</dbReference>
<dbReference type="RefSeq" id="WP_004097810.1">
    <property type="nucleotide sequence ID" value="NZ_AFGF01000174.1"/>
</dbReference>
<dbReference type="STRING" id="1009370.ALO_16712"/>
<evidence type="ECO:0000259" key="2">
    <source>
        <dbReference type="SMART" id="SM00912"/>
    </source>
</evidence>
<dbReference type="SMART" id="SM00912">
    <property type="entry name" value="Haemagg_act"/>
    <property type="match status" value="1"/>
</dbReference>
<dbReference type="InterPro" id="IPR010069">
    <property type="entry name" value="CdiA_FHA1_rpt"/>
</dbReference>
<dbReference type="eggNOG" id="COG3210">
    <property type="taxonomic scope" value="Bacteria"/>
</dbReference>
<dbReference type="InterPro" id="IPR025157">
    <property type="entry name" value="Hemagglutinin_rpt"/>
</dbReference>
<dbReference type="InterPro" id="IPR011050">
    <property type="entry name" value="Pectin_lyase_fold/virulence"/>
</dbReference>
<feature type="region of interest" description="Disordered" evidence="1">
    <location>
        <begin position="1562"/>
        <end position="1583"/>
    </location>
</feature>
<dbReference type="InterPro" id="IPR012334">
    <property type="entry name" value="Pectin_lyas_fold"/>
</dbReference>
<evidence type="ECO:0000256" key="1">
    <source>
        <dbReference type="SAM" id="MobiDB-lite"/>
    </source>
</evidence>
<dbReference type="GO" id="GO:0003824">
    <property type="term" value="F:catalytic activity"/>
    <property type="evidence" value="ECO:0007669"/>
    <property type="project" value="UniProtKB-ARBA"/>
</dbReference>
<comment type="caution">
    <text evidence="3">The sequence shown here is derived from an EMBL/GenBank/DDBJ whole genome shotgun (WGS) entry which is preliminary data.</text>
</comment>
<sequence>MHLASPLITKKLKKIVAWLTLAFYLGQPTLSLAQVVADPQAGKNRPIIDTAANGVSVVQITTPSAAGVSRNQYTHFNVPTNGLILNNSAAITQTQLGGYISGNSSIGNRPARIILNEVTSANPSHLRGYTEVAGQRADVIIANPNGIVGNGFGFINTSRAVLTTGVPVFGGSGSLEAFRVSRGQIRIEGQGLDASTTDRLDILSRAATINAGIWAQELNLVTGANQIRYDTLATQKISGEDSQPQVALDVGLLGGMYANKIRLIGTEQGVGVNSQGNLSATSGDIRVTQTGKVILAGHTGATGQIQIQTDDSFTNQGTLHAGGDAQIHTGQDIRNTGSLTAGGHFTLAGATLQSSGTIAAGLTTAGNIGDTGDLTITVSVADLSGAKTYAGGNADFAIQNTLDTSDAILQANGHLNIQAQQILNSHGTLAAGRNLTLNTPDGLDNTQGFLYAGQNLTLNPTAYLTNIQGQIGAGHDLWTETQRFTNTGGLLAANNNLTFTTQGTLTNQGVMKATGALFLNAVSIHNQQDGLLNAGAIQLTADTDIANQGRIDGGLTQTTSQTFTNTGIFFSDNLIIKANHIHNTGEEAIIGATGNAWYFAGSLLENKDGAILYGQGDLIVAADEEQDANGFYTHLTGNILNQSATIESDGNIGLFAQKITNKKREFAVEQQEVSRTTKTEDIPYSAPYYKASRTYTEVVTETVVTKDSDPGQILAGGNMILRGSIENNVSTITAGGHLDFDSDRLTNISYANTRIITQAGTSSYTRRERYCKHKIMGSCVDHSHRDVTDRDPVNEQFSENISGYASIISGNQSISGVVGSIDNLTLGVDNAPVGGMASTLLGQTTGSAGSDNPSGYTFRIPANSLYATHTDPNAKYLVEINPRFTEKNQFLGSDYMLERIATDPASVQKRLGDGYYEQKLIRDQLTLLTGRQFLDNYTSSEEQYKALLDNGIAAAETFHLTVGVALTPEQIQALTQDIVWMVEQEIQGQKVWVPVVYLAGARDMELRPDGALIAAKEIDITTTGNLTNSGSIKADKLLLNVQNLTNRGGLLSGADTLQITATNNILNQSGRIAGGDLLLSAGGDIKNETLTTTLTAEQASPQPAKGLSTRFGIGQQTASNSEHTTTLVHQAGSIEATGNLTLTAGQDISMNGAQAVAGQNLTLSAGRNLELDTVEHHEQYSVDSRKYKAEYDATHHIATSLAAGGDIQLLAQNGATLKGAQIDAGQDLTLAAGNVTVTAVKDHMLDDSNKIGYDGNFRRDRTDDETVQGSKLEAGNNLTIAATHAGDSKKSGQGNVNVAGSYLVTKTDETGVPLGEGNLRILADNQVHIQEMHERHESLKESQTSSGNLLSTTTTYTREHALLNQAKGSTLSGEQVDIQAGQDLTVRGSELGASNDLSLRGETVTIESAQTTFESDSYTYTKKSGLSISFDGGLNVFAGSSKTKTAEAAEGTEQKKSAVGSLNGKVTIEADKDVQIKASDITGKTGIDITGQNVAVEAAADTTHSHNTYQFKQTGFTLTAGNTVVSTATQAVNSVERATQVEDGRLAALHGIKAIETGNQAWQKAQGTDPDTGKPIDPKKDNPAKIKVSLSVGSRQQRNPKAIPIPAHPLAAACNLSSRSTS</sequence>
<protein>
    <submittedName>
        <fullName evidence="3">Filamentous hemagglutinin family outer membrane protein</fullName>
    </submittedName>
</protein>
<evidence type="ECO:0000313" key="3">
    <source>
        <dbReference type="EMBL" id="EGO62720.1"/>
    </source>
</evidence>
<keyword evidence="4" id="KW-1185">Reference proteome</keyword>
<accession>F7NML2</accession>
<feature type="domain" description="Filamentous haemagglutinin FhaB/tRNA nuclease CdiA-like TPS" evidence="2">
    <location>
        <begin position="52"/>
        <end position="172"/>
    </location>
</feature>
<dbReference type="OrthoDB" id="1672057at2"/>
<dbReference type="Gene3D" id="2.160.20.10">
    <property type="entry name" value="Single-stranded right-handed beta-helix, Pectin lyase-like"/>
    <property type="match status" value="1"/>
</dbReference>
<dbReference type="Pfam" id="PF05594">
    <property type="entry name" value="Fil_haemagg"/>
    <property type="match status" value="4"/>
</dbReference>
<dbReference type="InterPro" id="IPR008638">
    <property type="entry name" value="FhaB/CdiA-like_TPS"/>
</dbReference>
<organism evidence="3 4">
    <name type="scientific">Acetonema longum DSM 6540</name>
    <dbReference type="NCBI Taxonomy" id="1009370"/>
    <lineage>
        <taxon>Bacteria</taxon>
        <taxon>Bacillati</taxon>
        <taxon>Bacillota</taxon>
        <taxon>Negativicutes</taxon>
        <taxon>Acetonemataceae</taxon>
        <taxon>Acetonema</taxon>
    </lineage>
</organism>
<dbReference type="Pfam" id="PF13332">
    <property type="entry name" value="Fil_haemagg_2"/>
    <property type="match status" value="3"/>
</dbReference>
<dbReference type="InterPro" id="IPR008619">
    <property type="entry name" value="Filamentous_hemagglutn_rpt"/>
</dbReference>
<name>F7NML2_9FIRM</name>
<dbReference type="Proteomes" id="UP000003240">
    <property type="component" value="Unassembled WGS sequence"/>
</dbReference>
<dbReference type="EMBL" id="AFGF01000174">
    <property type="protein sequence ID" value="EGO62720.1"/>
    <property type="molecule type" value="Genomic_DNA"/>
</dbReference>
<dbReference type="NCBIfam" id="TIGR01731">
    <property type="entry name" value="fil_hemag_20aa"/>
    <property type="match status" value="9"/>
</dbReference>
<evidence type="ECO:0000313" key="4">
    <source>
        <dbReference type="Proteomes" id="UP000003240"/>
    </source>
</evidence>